<evidence type="ECO:0000259" key="1">
    <source>
        <dbReference type="PROSITE" id="PS50914"/>
    </source>
</evidence>
<organism evidence="2 3">
    <name type="scientific">Burkholderia gladioli</name>
    <name type="common">Pseudomonas marginata</name>
    <name type="synonym">Phytomonas marginata</name>
    <dbReference type="NCBI Taxonomy" id="28095"/>
    <lineage>
        <taxon>Bacteria</taxon>
        <taxon>Pseudomonadati</taxon>
        <taxon>Pseudomonadota</taxon>
        <taxon>Betaproteobacteria</taxon>
        <taxon>Burkholderiales</taxon>
        <taxon>Burkholderiaceae</taxon>
        <taxon>Burkholderia</taxon>
    </lineage>
</organism>
<dbReference type="AlphaFoldDB" id="A0A2A7SHP4"/>
<protein>
    <submittedName>
        <fullName evidence="2">BON domain-containing protein</fullName>
    </submittedName>
</protein>
<accession>A0A2A7SHP4</accession>
<dbReference type="InterPro" id="IPR014004">
    <property type="entry name" value="Transpt-assoc_nodulatn_dom_bac"/>
</dbReference>
<dbReference type="Proteomes" id="UP000220629">
    <property type="component" value="Unassembled WGS sequence"/>
</dbReference>
<feature type="domain" description="BON" evidence="1">
    <location>
        <begin position="56"/>
        <end position="124"/>
    </location>
</feature>
<dbReference type="EMBL" id="PDDY01000001">
    <property type="protein sequence ID" value="PEH42969.1"/>
    <property type="molecule type" value="Genomic_DNA"/>
</dbReference>
<dbReference type="Gene3D" id="3.30.1340.30">
    <property type="match status" value="1"/>
</dbReference>
<sequence>MRNGKPGWRRLRRGGCAVVVLACALGREHDAMAQPDVGGRAGNTLAPTVPHWREVDDAALSARLKLAYAGSSAFSSSEIHVTTRQGEVSLSGTVPDARRRELADAAARRVPGVRAVHDALVVRGP</sequence>
<dbReference type="Pfam" id="PF04972">
    <property type="entry name" value="BON"/>
    <property type="match status" value="1"/>
</dbReference>
<dbReference type="SMART" id="SM00749">
    <property type="entry name" value="BON"/>
    <property type="match status" value="1"/>
</dbReference>
<reference evidence="3" key="1">
    <citation type="submission" date="2017-09" db="EMBL/GenBank/DDBJ databases">
        <title>FDA dAtabase for Regulatory Grade micrObial Sequences (FDA-ARGOS): Supporting development and validation of Infectious Disease Dx tests.</title>
        <authorList>
            <person name="Minogue T."/>
            <person name="Wolcott M."/>
            <person name="Wasieloski L."/>
            <person name="Aguilar W."/>
            <person name="Moore D."/>
            <person name="Tallon L."/>
            <person name="Sadzewicz L."/>
            <person name="Ott S."/>
            <person name="Zhao X."/>
            <person name="Nagaraj S."/>
            <person name="Vavikolanu K."/>
            <person name="Aluvathingal J."/>
            <person name="Nadendla S."/>
            <person name="Sichtig H."/>
        </authorList>
    </citation>
    <scope>NUCLEOTIDE SEQUENCE [LARGE SCALE GENOMIC DNA]</scope>
    <source>
        <strain evidence="3">FDAARGOS_390</strain>
    </source>
</reference>
<gene>
    <name evidence="2" type="ORF">CRM94_12855</name>
</gene>
<comment type="caution">
    <text evidence="2">The sequence shown here is derived from an EMBL/GenBank/DDBJ whole genome shotgun (WGS) entry which is preliminary data.</text>
</comment>
<evidence type="ECO:0000313" key="2">
    <source>
        <dbReference type="EMBL" id="PEH42969.1"/>
    </source>
</evidence>
<name>A0A2A7SHP4_BURGA</name>
<dbReference type="InterPro" id="IPR007055">
    <property type="entry name" value="BON_dom"/>
</dbReference>
<dbReference type="PROSITE" id="PS50914">
    <property type="entry name" value="BON"/>
    <property type="match status" value="1"/>
</dbReference>
<dbReference type="PANTHER" id="PTHR34606:SF15">
    <property type="entry name" value="BON DOMAIN-CONTAINING PROTEIN"/>
    <property type="match status" value="1"/>
</dbReference>
<proteinExistence type="predicted"/>
<evidence type="ECO:0000313" key="3">
    <source>
        <dbReference type="Proteomes" id="UP000220629"/>
    </source>
</evidence>
<dbReference type="InterPro" id="IPR051686">
    <property type="entry name" value="Lipoprotein_DolP"/>
</dbReference>
<dbReference type="PANTHER" id="PTHR34606">
    <property type="entry name" value="BON DOMAIN-CONTAINING PROTEIN"/>
    <property type="match status" value="1"/>
</dbReference>